<gene>
    <name evidence="2" type="ORF">O4328_42975</name>
    <name evidence="3" type="ORF">Q5707_39390</name>
    <name evidence="4" type="ORF">Q5707_45605</name>
</gene>
<evidence type="ECO:0000313" key="6">
    <source>
        <dbReference type="Proteomes" id="UP001231166"/>
    </source>
</evidence>
<accession>A0AAX3YSX6</accession>
<protein>
    <submittedName>
        <fullName evidence="3">Uncharacterized protein</fullName>
    </submittedName>
</protein>
<name>A0AAX3YSX6_RHOOP</name>
<evidence type="ECO:0000313" key="5">
    <source>
        <dbReference type="Proteomes" id="UP001066327"/>
    </source>
</evidence>
<sequence>MFADEGRAAGVLLGAIRGGTILIAPGSGQDGSVSDRTAADLERELAMLADVRDRLRASEGADFQIPTTAVDQVLDELNSLEPSPVGSDLIASVRTGEGPPPMSRRVSARRA</sequence>
<proteinExistence type="predicted"/>
<reference evidence="3" key="2">
    <citation type="submission" date="2023-07" db="EMBL/GenBank/DDBJ databases">
        <title>Genomic analysis of Rhodococcus opacus VOC-14 with glycol ethers degradation activity.</title>
        <authorList>
            <person name="Narkevich D.A."/>
            <person name="Hlushen A.M."/>
            <person name="Akhremchuk A.E."/>
            <person name="Sikolenko M.A."/>
            <person name="Valentovich L.N."/>
        </authorList>
    </citation>
    <scope>NUCLEOTIDE SEQUENCE</scope>
    <source>
        <strain evidence="3">VOC-14</strain>
        <plasmid evidence="3">pRho-VOC14-L</plasmid>
    </source>
</reference>
<dbReference type="EMBL" id="CP130956">
    <property type="protein sequence ID" value="WLF52618.1"/>
    <property type="molecule type" value="Genomic_DNA"/>
</dbReference>
<dbReference type="Proteomes" id="UP001231166">
    <property type="component" value="Plasmid pRho-VOC14-L"/>
</dbReference>
<evidence type="ECO:0000313" key="3">
    <source>
        <dbReference type="EMBL" id="WLF51585.1"/>
    </source>
</evidence>
<feature type="region of interest" description="Disordered" evidence="1">
    <location>
        <begin position="85"/>
        <end position="111"/>
    </location>
</feature>
<dbReference type="Proteomes" id="UP001066327">
    <property type="component" value="Unassembled WGS sequence"/>
</dbReference>
<dbReference type="RefSeq" id="WP_269592961.1">
    <property type="nucleotide sequence ID" value="NZ_CP130956.1"/>
</dbReference>
<dbReference type="AlphaFoldDB" id="A0AAX3YSX6"/>
<organism evidence="3 6">
    <name type="scientific">Rhodococcus opacus</name>
    <name type="common">Nocardia opaca</name>
    <dbReference type="NCBI Taxonomy" id="37919"/>
    <lineage>
        <taxon>Bacteria</taxon>
        <taxon>Bacillati</taxon>
        <taxon>Actinomycetota</taxon>
        <taxon>Actinomycetes</taxon>
        <taxon>Mycobacteriales</taxon>
        <taxon>Nocardiaceae</taxon>
        <taxon>Rhodococcus</taxon>
    </lineage>
</organism>
<keyword evidence="3" id="KW-0614">Plasmid</keyword>
<keyword evidence="5" id="KW-1185">Reference proteome</keyword>
<dbReference type="EMBL" id="JAPWIS010000045">
    <property type="protein sequence ID" value="MCZ4590307.1"/>
    <property type="molecule type" value="Genomic_DNA"/>
</dbReference>
<geneLocation type="plasmid" evidence="3 6">
    <name>pRho-VOC14-L</name>
</geneLocation>
<evidence type="ECO:0000313" key="2">
    <source>
        <dbReference type="EMBL" id="MCZ4590307.1"/>
    </source>
</evidence>
<dbReference type="EMBL" id="CP130956">
    <property type="protein sequence ID" value="WLF51585.1"/>
    <property type="molecule type" value="Genomic_DNA"/>
</dbReference>
<evidence type="ECO:0000313" key="4">
    <source>
        <dbReference type="EMBL" id="WLF52618.1"/>
    </source>
</evidence>
<evidence type="ECO:0000256" key="1">
    <source>
        <dbReference type="SAM" id="MobiDB-lite"/>
    </source>
</evidence>
<reference evidence="2" key="1">
    <citation type="submission" date="2022-12" db="EMBL/GenBank/DDBJ databases">
        <authorList>
            <person name="Krivoruchko A.V."/>
            <person name="Elkin A."/>
        </authorList>
    </citation>
    <scope>NUCLEOTIDE SEQUENCE</scope>
    <source>
        <strain evidence="2">IEGM 249</strain>
    </source>
</reference>